<name>A0ABX1R2X4_9ALTE</name>
<dbReference type="PANTHER" id="PTHR21600:SF87">
    <property type="entry name" value="RNA PSEUDOURIDYLATE SYNTHASE DOMAIN-CONTAINING PROTEIN 1"/>
    <property type="match status" value="1"/>
</dbReference>
<reference evidence="3 4" key="1">
    <citation type="submission" date="2020-03" db="EMBL/GenBank/DDBJ databases">
        <title>Alteromonas ponticola sp. nov., isolated from seawater.</title>
        <authorList>
            <person name="Yoon J.-H."/>
            <person name="Kim Y.-O."/>
        </authorList>
    </citation>
    <scope>NUCLEOTIDE SEQUENCE [LARGE SCALE GENOMIC DNA]</scope>
    <source>
        <strain evidence="3 4">MYP5</strain>
    </source>
</reference>
<dbReference type="InterPro" id="IPR006224">
    <property type="entry name" value="PsdUridine_synth_RluA-like_CS"/>
</dbReference>
<organism evidence="3 4">
    <name type="scientific">Alteromonas ponticola</name>
    <dbReference type="NCBI Taxonomy" id="2720613"/>
    <lineage>
        <taxon>Bacteria</taxon>
        <taxon>Pseudomonadati</taxon>
        <taxon>Pseudomonadota</taxon>
        <taxon>Gammaproteobacteria</taxon>
        <taxon>Alteromonadales</taxon>
        <taxon>Alteromonadaceae</taxon>
        <taxon>Alteromonas/Salinimonas group</taxon>
        <taxon>Alteromonas</taxon>
    </lineage>
</organism>
<dbReference type="Gene3D" id="3.30.2350.10">
    <property type="entry name" value="Pseudouridine synthase"/>
    <property type="match status" value="1"/>
</dbReference>
<dbReference type="Proteomes" id="UP000709336">
    <property type="component" value="Unassembled WGS sequence"/>
</dbReference>
<proteinExistence type="inferred from homology"/>
<dbReference type="EMBL" id="JAATNW010000003">
    <property type="protein sequence ID" value="NMH59545.1"/>
    <property type="molecule type" value="Genomic_DNA"/>
</dbReference>
<dbReference type="PROSITE" id="PS01129">
    <property type="entry name" value="PSI_RLU"/>
    <property type="match status" value="1"/>
</dbReference>
<comment type="caution">
    <text evidence="3">The sequence shown here is derived from an EMBL/GenBank/DDBJ whole genome shotgun (WGS) entry which is preliminary data.</text>
</comment>
<sequence>MSLVKIVYDHQDFIVVDKPVGMPMHDSARGIVVSSENVLGEKDLHLCHRLDTGTSGCLILAKSPTAAAQFEQLFSQRKIQKYYLALTQLKPNKKQGTVIGDMKNRRRGQHILVKSRENPAVTQFFSSSVEAGRRGAVVKPLTGKTHQIRVALKSLGSPILGDTFYGGIESDRMYLHAWQLHFSYRGESIRCICPPNEGKLFQSAPFKNWLAKQPPPTSLPWPPFNLPAS</sequence>
<dbReference type="CDD" id="cd02869">
    <property type="entry name" value="PseudoU_synth_RluA_like"/>
    <property type="match status" value="1"/>
</dbReference>
<dbReference type="InterPro" id="IPR006145">
    <property type="entry name" value="PsdUridine_synth_RsuA/RluA"/>
</dbReference>
<dbReference type="NCBIfam" id="TIGR01621">
    <property type="entry name" value="RluA-like"/>
    <property type="match status" value="1"/>
</dbReference>
<evidence type="ECO:0000313" key="4">
    <source>
        <dbReference type="Proteomes" id="UP000709336"/>
    </source>
</evidence>
<dbReference type="InterPro" id="IPR006508">
    <property type="entry name" value="PsdUridine_synth_RluA-like"/>
</dbReference>
<dbReference type="SUPFAM" id="SSF55120">
    <property type="entry name" value="Pseudouridine synthase"/>
    <property type="match status" value="1"/>
</dbReference>
<dbReference type="Pfam" id="PF00849">
    <property type="entry name" value="PseudoU_synth_2"/>
    <property type="match status" value="1"/>
</dbReference>
<accession>A0ABX1R2X4</accession>
<evidence type="ECO:0000259" key="2">
    <source>
        <dbReference type="Pfam" id="PF00849"/>
    </source>
</evidence>
<feature type="domain" description="Pseudouridine synthase RsuA/RluA-like" evidence="2">
    <location>
        <begin position="12"/>
        <end position="153"/>
    </location>
</feature>
<evidence type="ECO:0000313" key="3">
    <source>
        <dbReference type="EMBL" id="NMH59545.1"/>
    </source>
</evidence>
<comment type="similarity">
    <text evidence="1">Belongs to the pseudouridine synthase RluA family.</text>
</comment>
<gene>
    <name evidence="3" type="ORF">HCJ96_05900</name>
</gene>
<dbReference type="InterPro" id="IPR050188">
    <property type="entry name" value="RluA_PseudoU_synthase"/>
</dbReference>
<dbReference type="InterPro" id="IPR020103">
    <property type="entry name" value="PsdUridine_synth_cat_dom_sf"/>
</dbReference>
<protein>
    <submittedName>
        <fullName evidence="3">TIGR01621 family pseudouridine synthase</fullName>
    </submittedName>
</protein>
<keyword evidence="4" id="KW-1185">Reference proteome</keyword>
<evidence type="ECO:0000256" key="1">
    <source>
        <dbReference type="ARBA" id="ARBA00010876"/>
    </source>
</evidence>
<dbReference type="PANTHER" id="PTHR21600">
    <property type="entry name" value="MITOCHONDRIAL RNA PSEUDOURIDINE SYNTHASE"/>
    <property type="match status" value="1"/>
</dbReference>